<protein>
    <submittedName>
        <fullName evidence="1">Uncharacterized protein</fullName>
    </submittedName>
</protein>
<organism evidence="1 2">
    <name type="scientific">Melastoma candidum</name>
    <dbReference type="NCBI Taxonomy" id="119954"/>
    <lineage>
        <taxon>Eukaryota</taxon>
        <taxon>Viridiplantae</taxon>
        <taxon>Streptophyta</taxon>
        <taxon>Embryophyta</taxon>
        <taxon>Tracheophyta</taxon>
        <taxon>Spermatophyta</taxon>
        <taxon>Magnoliopsida</taxon>
        <taxon>eudicotyledons</taxon>
        <taxon>Gunneridae</taxon>
        <taxon>Pentapetalae</taxon>
        <taxon>rosids</taxon>
        <taxon>malvids</taxon>
        <taxon>Myrtales</taxon>
        <taxon>Melastomataceae</taxon>
        <taxon>Melastomatoideae</taxon>
        <taxon>Melastomateae</taxon>
        <taxon>Melastoma</taxon>
    </lineage>
</organism>
<reference evidence="2" key="1">
    <citation type="journal article" date="2023" name="Front. Plant Sci.">
        <title>Chromosomal-level genome assembly of Melastoma candidum provides insights into trichome evolution.</title>
        <authorList>
            <person name="Zhong Y."/>
            <person name="Wu W."/>
            <person name="Sun C."/>
            <person name="Zou P."/>
            <person name="Liu Y."/>
            <person name="Dai S."/>
            <person name="Zhou R."/>
        </authorList>
    </citation>
    <scope>NUCLEOTIDE SEQUENCE [LARGE SCALE GENOMIC DNA]</scope>
</reference>
<dbReference type="EMBL" id="CM042891">
    <property type="protein sequence ID" value="KAI4303289.1"/>
    <property type="molecule type" value="Genomic_DNA"/>
</dbReference>
<evidence type="ECO:0000313" key="2">
    <source>
        <dbReference type="Proteomes" id="UP001057402"/>
    </source>
</evidence>
<comment type="caution">
    <text evidence="1">The sequence shown here is derived from an EMBL/GenBank/DDBJ whole genome shotgun (WGS) entry which is preliminary data.</text>
</comment>
<name>A0ACB9L0I3_9MYRT</name>
<keyword evidence="2" id="KW-1185">Reference proteome</keyword>
<gene>
    <name evidence="1" type="ORF">MLD38_038938</name>
</gene>
<evidence type="ECO:0000313" key="1">
    <source>
        <dbReference type="EMBL" id="KAI4303289.1"/>
    </source>
</evidence>
<sequence>MGFSGQDADVSGEEYGRDDDERNGDGDEEVQRRRNSSPRSSSPSTSASSSEGDVDEEERSRREGVLNRLFNDYDYNEEEEDDRDKAEEEEADTDLFGSDNEEYCNTPVVSRYSIPVLPAICSNNNHARGGFGCGRWRNDRGAGILPRPGPLPHGRGGFGFGSRFSNGHRDERFVSELKLSRSEETLSRRCIAFQEGGVCLAFADEVLCWLYGTVKENEDYIVQFAPPFNRLELLQAESRK</sequence>
<proteinExistence type="predicted"/>
<accession>A0ACB9L0I3</accession>
<dbReference type="Proteomes" id="UP001057402">
    <property type="component" value="Chromosome 12"/>
</dbReference>